<evidence type="ECO:0000256" key="1">
    <source>
        <dbReference type="SAM" id="MobiDB-lite"/>
    </source>
</evidence>
<dbReference type="SUPFAM" id="SSF52540">
    <property type="entry name" value="P-loop containing nucleoside triphosphate hydrolases"/>
    <property type="match status" value="1"/>
</dbReference>
<dbReference type="Pfam" id="PF00270">
    <property type="entry name" value="DEAD"/>
    <property type="match status" value="1"/>
</dbReference>
<reference evidence="3" key="1">
    <citation type="submission" date="2023-04" db="EMBL/GenBank/DDBJ databases">
        <title>Colletotrichum limetticola genome sequence.</title>
        <authorList>
            <person name="Baroncelli R."/>
        </authorList>
    </citation>
    <scope>NUCLEOTIDE SEQUENCE</scope>
    <source>
        <strain evidence="3">KLA-Anderson</strain>
    </source>
</reference>
<dbReference type="EMBL" id="JARUPT010000530">
    <property type="protein sequence ID" value="KAK0370511.1"/>
    <property type="molecule type" value="Genomic_DNA"/>
</dbReference>
<dbReference type="InterPro" id="IPR027417">
    <property type="entry name" value="P-loop_NTPase"/>
</dbReference>
<dbReference type="InterPro" id="IPR011545">
    <property type="entry name" value="DEAD/DEAH_box_helicase_dom"/>
</dbReference>
<proteinExistence type="predicted"/>
<evidence type="ECO:0000259" key="2">
    <source>
        <dbReference type="Pfam" id="PF00270"/>
    </source>
</evidence>
<feature type="region of interest" description="Disordered" evidence="1">
    <location>
        <begin position="783"/>
        <end position="815"/>
    </location>
</feature>
<sequence>MATNANPNSYFQAEPTHYHDIDGLVFAVPALGIVFCQHCKYYIPPQPRAGPAHLSKCFPELFQNDGDAVNDTIRRAFELIPTNARDRSLAHPEWVSSRPDPPDHFPHLPFLPLFHDGLGCWACLYVTRVRNTYFTHCRNMHSHQSDPVEGLPIQGYKIGNGSKYFRVWVDEESDVAARDQEMPDAAVRIENEEAEGGNGNAPRGSLLAILADARHQLRVRQANQPIEAISLTEPNLFLDAMGFVRHLQGRFSFADALAYFPPLSIEAAGQYTTHLRRIANETLTGMARLQGQPVLYELNRRTDSHERNRHFIYRLLPDTLTDYVAVFTKIFSFMAHNLASPPHWAVANHPTKPVVLPAAVEEAFAALFAINPNIAAHDDDVRAALDEALVAAIMSLLDQRLDDDVFHSPLLSAMAFMAVKSGNAWRQQMEYDKCMSGSIKIALTIVFRRATADHRRLLNEYAPAPQGPIPTLLDSVARTMAAVALPDPARRGHLTPLQWLFQRQEDLRHIGQTNGTSVGDALHWSDDPVTRTPALSYKSHNLSLQAFRGLCATAIDDAADRLLAALLIPPPAGTGGIYDAALDDVMPQLPPLAQVHDNISNCSTGYNFLQHEGNAGWVEAGNDYVARRMMDSGVDNPFGPMTQNGRIMKDNIAMYLDAVNDLLDALLVAIHLTSGQPARATELISVRLDNSPIGGLRNVFVRNGTVELFTVYHKSLTRVGQLKPIHRFLPPKLSYVTVLYIWLVRPFALELAMVMKPKNAVGASPYFWPNQLVTTSARASAQAEPGADIASNESEDETGNTVITGQDEFSKQRKYHSSPDRLTACLKRTTLASLGQEINVRDYRHIAIAFTKRFISMKSTFATINDDLMLDPNADDVLDLQAAHSSMTAHINYAKEGFNGKPVTHLFFGFRHASQQWHKVLQVHQEDPRVVLDPGDEDDDFFDNGVGEDLVGDGDGNHTASARQEQVMRFRNFSQDINDDLARAIANNNAKVKLRPHQSSVLKAISEGSSDIIYVAGTGAGKSIAFLGPAIAMPTGMKVLVIPLKSLQHQTLSKLRDLGVTGSI</sequence>
<organism evidence="3 4">
    <name type="scientific">Colletotrichum limetticola</name>
    <dbReference type="NCBI Taxonomy" id="1209924"/>
    <lineage>
        <taxon>Eukaryota</taxon>
        <taxon>Fungi</taxon>
        <taxon>Dikarya</taxon>
        <taxon>Ascomycota</taxon>
        <taxon>Pezizomycotina</taxon>
        <taxon>Sordariomycetes</taxon>
        <taxon>Hypocreomycetidae</taxon>
        <taxon>Glomerellales</taxon>
        <taxon>Glomerellaceae</taxon>
        <taxon>Colletotrichum</taxon>
        <taxon>Colletotrichum acutatum species complex</taxon>
    </lineage>
</organism>
<protein>
    <recommendedName>
        <fullName evidence="2">DEAD/DEAH-box helicase domain-containing protein</fullName>
    </recommendedName>
</protein>
<name>A0ABQ9PFK3_9PEZI</name>
<comment type="caution">
    <text evidence="3">The sequence shown here is derived from an EMBL/GenBank/DDBJ whole genome shotgun (WGS) entry which is preliminary data.</text>
</comment>
<gene>
    <name evidence="3" type="ORF">CLIM01_12135</name>
</gene>
<feature type="domain" description="DEAD/DEAH-box helicase" evidence="2">
    <location>
        <begin position="995"/>
        <end position="1059"/>
    </location>
</feature>
<dbReference type="Proteomes" id="UP001169217">
    <property type="component" value="Unassembled WGS sequence"/>
</dbReference>
<accession>A0ABQ9PFK3</accession>
<evidence type="ECO:0000313" key="3">
    <source>
        <dbReference type="EMBL" id="KAK0370511.1"/>
    </source>
</evidence>
<evidence type="ECO:0000313" key="4">
    <source>
        <dbReference type="Proteomes" id="UP001169217"/>
    </source>
</evidence>
<keyword evidence="4" id="KW-1185">Reference proteome</keyword>
<dbReference type="Gene3D" id="3.40.50.300">
    <property type="entry name" value="P-loop containing nucleotide triphosphate hydrolases"/>
    <property type="match status" value="1"/>
</dbReference>